<dbReference type="Gene3D" id="3.40.1580.10">
    <property type="entry name" value="SMI1/KNR4-like"/>
    <property type="match status" value="1"/>
</dbReference>
<evidence type="ECO:0000259" key="1">
    <source>
        <dbReference type="SMART" id="SM00860"/>
    </source>
</evidence>
<dbReference type="SUPFAM" id="SSF160631">
    <property type="entry name" value="SMI1/KNR4-like"/>
    <property type="match status" value="1"/>
</dbReference>
<protein>
    <submittedName>
        <fullName evidence="2">SMI1/KNR4 family protein</fullName>
    </submittedName>
</protein>
<dbReference type="InterPro" id="IPR037883">
    <property type="entry name" value="Knr4/Smi1-like_sf"/>
</dbReference>
<evidence type="ECO:0000313" key="2">
    <source>
        <dbReference type="EMBL" id="TJZ53565.1"/>
    </source>
</evidence>
<dbReference type="Proteomes" id="UP000306808">
    <property type="component" value="Unassembled WGS sequence"/>
</dbReference>
<dbReference type="AlphaFoldDB" id="A0A4U0NHA3"/>
<reference evidence="2 3" key="1">
    <citation type="submission" date="2019-04" db="EMBL/GenBank/DDBJ databases">
        <title>Sphingobacterium olei sp. nov., isolated from oil-contaminated soil.</title>
        <authorList>
            <person name="Liu B."/>
        </authorList>
    </citation>
    <scope>NUCLEOTIDE SEQUENCE [LARGE SCALE GENOMIC DNA]</scope>
    <source>
        <strain evidence="2 3">HAL-9</strain>
    </source>
</reference>
<feature type="domain" description="Knr4/Smi1-like" evidence="1">
    <location>
        <begin position="31"/>
        <end position="131"/>
    </location>
</feature>
<dbReference type="EMBL" id="SUME01000007">
    <property type="protein sequence ID" value="TJZ53565.1"/>
    <property type="molecule type" value="Genomic_DNA"/>
</dbReference>
<organism evidence="2 3">
    <name type="scientific">Sphingobacterium olei</name>
    <dbReference type="NCBI Taxonomy" id="2571155"/>
    <lineage>
        <taxon>Bacteria</taxon>
        <taxon>Pseudomonadati</taxon>
        <taxon>Bacteroidota</taxon>
        <taxon>Sphingobacteriia</taxon>
        <taxon>Sphingobacteriales</taxon>
        <taxon>Sphingobacteriaceae</taxon>
        <taxon>Sphingobacterium</taxon>
    </lineage>
</organism>
<accession>A0A4U0NHA3</accession>
<dbReference type="Pfam" id="PF09346">
    <property type="entry name" value="SMI1_KNR4"/>
    <property type="match status" value="1"/>
</dbReference>
<dbReference type="InterPro" id="IPR018958">
    <property type="entry name" value="Knr4/Smi1-like_dom"/>
</dbReference>
<evidence type="ECO:0000313" key="3">
    <source>
        <dbReference type="Proteomes" id="UP000306808"/>
    </source>
</evidence>
<dbReference type="RefSeq" id="WP_136902359.1">
    <property type="nucleotide sequence ID" value="NZ_SUME01000007.1"/>
</dbReference>
<dbReference type="OrthoDB" id="3078726at2"/>
<comment type="caution">
    <text evidence="2">The sequence shown here is derived from an EMBL/GenBank/DDBJ whole genome shotgun (WGS) entry which is preliminary data.</text>
</comment>
<dbReference type="SMART" id="SM00860">
    <property type="entry name" value="SMI1_KNR4"/>
    <property type="match status" value="1"/>
</dbReference>
<sequence length="162" mass="18988">MAKIKEIIDNYKFKFFFDEDDNRLNIKVNKGATTEEIHKFESEYGIKIPAELEDLFLLSDGIMLFGIEILPLAETKVFYDRGLLCFHEWGNGDFDCVSFGDEYPLNSVVFLDHSEDRTAFVIRSFREWILVVINEIGRLGTLLHPMDYLYREEKGLYLNVLK</sequence>
<name>A0A4U0NHA3_9SPHI</name>
<keyword evidence="3" id="KW-1185">Reference proteome</keyword>
<proteinExistence type="predicted"/>
<gene>
    <name evidence="2" type="ORF">FAZ15_16095</name>
</gene>